<feature type="compositionally biased region" description="Basic residues" evidence="1">
    <location>
        <begin position="1"/>
        <end position="14"/>
    </location>
</feature>
<dbReference type="Proteomes" id="UP000664132">
    <property type="component" value="Unassembled WGS sequence"/>
</dbReference>
<evidence type="ECO:0000313" key="2">
    <source>
        <dbReference type="EMBL" id="KAG4413731.1"/>
    </source>
</evidence>
<reference evidence="2" key="1">
    <citation type="submission" date="2021-02" db="EMBL/GenBank/DDBJ databases">
        <title>Genome sequence Cadophora malorum strain M34.</title>
        <authorList>
            <person name="Stefanovic E."/>
            <person name="Vu D."/>
            <person name="Scully C."/>
            <person name="Dijksterhuis J."/>
            <person name="Roader J."/>
            <person name="Houbraken J."/>
        </authorList>
    </citation>
    <scope>NUCLEOTIDE SEQUENCE</scope>
    <source>
        <strain evidence="2">M34</strain>
    </source>
</reference>
<evidence type="ECO:0000256" key="1">
    <source>
        <dbReference type="SAM" id="MobiDB-lite"/>
    </source>
</evidence>
<keyword evidence="3" id="KW-1185">Reference proteome</keyword>
<accession>A0A8H7T692</accession>
<dbReference type="OrthoDB" id="10387403at2759"/>
<evidence type="ECO:0000313" key="3">
    <source>
        <dbReference type="Proteomes" id="UP000664132"/>
    </source>
</evidence>
<sequence>MARQSHQSHLRRLAIRQQREQHGQLEHPATRPAEPIEQLPLPEVPEPTPRGRSPTGSEQDFTEPDIDPRAENHRDKSPLTWFHKRESRPGASQLDRFVCYALNKLQEPLSPHHELGSRCFDLDSDEPVILYEQDDTWNDFYLTHILIMAYKFRLTSGEEVYNLAAFVACCFTQDEYRWLLGADMQDITSDS</sequence>
<feature type="region of interest" description="Disordered" evidence="1">
    <location>
        <begin position="1"/>
        <end position="83"/>
    </location>
</feature>
<dbReference type="AlphaFoldDB" id="A0A8H7T692"/>
<comment type="caution">
    <text evidence="2">The sequence shown here is derived from an EMBL/GenBank/DDBJ whole genome shotgun (WGS) entry which is preliminary data.</text>
</comment>
<feature type="compositionally biased region" description="Basic and acidic residues" evidence="1">
    <location>
        <begin position="17"/>
        <end position="29"/>
    </location>
</feature>
<protein>
    <submittedName>
        <fullName evidence="2">Uncharacterized protein</fullName>
    </submittedName>
</protein>
<gene>
    <name evidence="2" type="ORF">IFR04_013126</name>
</gene>
<dbReference type="EMBL" id="JAFJYH010000298">
    <property type="protein sequence ID" value="KAG4413731.1"/>
    <property type="molecule type" value="Genomic_DNA"/>
</dbReference>
<organism evidence="2 3">
    <name type="scientific">Cadophora malorum</name>
    <dbReference type="NCBI Taxonomy" id="108018"/>
    <lineage>
        <taxon>Eukaryota</taxon>
        <taxon>Fungi</taxon>
        <taxon>Dikarya</taxon>
        <taxon>Ascomycota</taxon>
        <taxon>Pezizomycotina</taxon>
        <taxon>Leotiomycetes</taxon>
        <taxon>Helotiales</taxon>
        <taxon>Ploettnerulaceae</taxon>
        <taxon>Cadophora</taxon>
    </lineage>
</organism>
<proteinExistence type="predicted"/>
<name>A0A8H7T692_9HELO</name>
<feature type="compositionally biased region" description="Basic and acidic residues" evidence="1">
    <location>
        <begin position="66"/>
        <end position="83"/>
    </location>
</feature>